<dbReference type="Proteomes" id="UP000000657">
    <property type="component" value="Chromosome"/>
</dbReference>
<evidence type="ECO:0000256" key="1">
    <source>
        <dbReference type="SAM" id="MobiDB-lite"/>
    </source>
</evidence>
<organism evidence="2 3">
    <name type="scientific">Frankia alni (strain DSM 45986 / CECT 9034 / ACN14a)</name>
    <dbReference type="NCBI Taxonomy" id="326424"/>
    <lineage>
        <taxon>Bacteria</taxon>
        <taxon>Bacillati</taxon>
        <taxon>Actinomycetota</taxon>
        <taxon>Actinomycetes</taxon>
        <taxon>Frankiales</taxon>
        <taxon>Frankiaceae</taxon>
        <taxon>Frankia</taxon>
    </lineage>
</organism>
<feature type="compositionally biased region" description="Low complexity" evidence="1">
    <location>
        <begin position="1"/>
        <end position="11"/>
    </location>
</feature>
<protein>
    <submittedName>
        <fullName evidence="2">Uncharacterized protein</fullName>
    </submittedName>
</protein>
<evidence type="ECO:0000313" key="2">
    <source>
        <dbReference type="EMBL" id="CAJ60243.1"/>
    </source>
</evidence>
<reference evidence="2 3" key="1">
    <citation type="journal article" date="2007" name="Genome Res.">
        <title>Genome characteristics of facultatively symbiotic Frankia sp. strains reflect host range and host plant biogeography.</title>
        <authorList>
            <person name="Normand P."/>
            <person name="Lapierre P."/>
            <person name="Tisa L.S."/>
            <person name="Gogarten J.P."/>
            <person name="Alloisio N."/>
            <person name="Bagnarol E."/>
            <person name="Bassi C.A."/>
            <person name="Berry A.M."/>
            <person name="Bickhart D.M."/>
            <person name="Choisne N."/>
            <person name="Couloux A."/>
            <person name="Cournoyer B."/>
            <person name="Cruveiller S."/>
            <person name="Daubin V."/>
            <person name="Demange N."/>
            <person name="Francino M.P."/>
            <person name="Goltsman E."/>
            <person name="Huang Y."/>
            <person name="Kopp O.R."/>
            <person name="Labarre L."/>
            <person name="Lapidus A."/>
            <person name="Lavire C."/>
            <person name="Marechal J."/>
            <person name="Martinez M."/>
            <person name="Mastronunzio J.E."/>
            <person name="Mullin B.C."/>
            <person name="Niemann J."/>
            <person name="Pujic P."/>
            <person name="Rawnsley T."/>
            <person name="Rouy Z."/>
            <person name="Schenowitz C."/>
            <person name="Sellstedt A."/>
            <person name="Tavares F."/>
            <person name="Tomkins J.P."/>
            <person name="Vallenet D."/>
            <person name="Valverde C."/>
            <person name="Wall L.G."/>
            <person name="Wang Y."/>
            <person name="Medigue C."/>
            <person name="Benson D.R."/>
        </authorList>
    </citation>
    <scope>NUCLEOTIDE SEQUENCE [LARGE SCALE GENOMIC DNA]</scope>
    <source>
        <strain evidence="3">DSM 45986 / CECT 9034 / ACN14a</strain>
    </source>
</reference>
<dbReference type="HOGENOM" id="CLU_2193118_0_0_11"/>
<accession>Q0RQD3</accession>
<evidence type="ECO:0000313" key="3">
    <source>
        <dbReference type="Proteomes" id="UP000000657"/>
    </source>
</evidence>
<feature type="region of interest" description="Disordered" evidence="1">
    <location>
        <begin position="1"/>
        <end position="28"/>
    </location>
</feature>
<name>Q0RQD3_FRAAA</name>
<dbReference type="AlphaFoldDB" id="Q0RQD3"/>
<gene>
    <name evidence="2" type="ordered locus">FRAAL1587</name>
</gene>
<dbReference type="STRING" id="326424.FRAAL1587"/>
<keyword evidence="3" id="KW-1185">Reference proteome</keyword>
<proteinExistence type="predicted"/>
<dbReference type="KEGG" id="fal:FRAAL1587"/>
<dbReference type="EMBL" id="CT573213">
    <property type="protein sequence ID" value="CAJ60243.1"/>
    <property type="molecule type" value="Genomic_DNA"/>
</dbReference>
<sequence>MWIEGAAAAAATTSRARPGDNGSDADRSASVGMSASLLLKYLPPACGTIAFGACADRNPQVGTDGRAAGAEWHVRGACLACWYRRKETKGSPRWQRVAAGRRRRSGRG</sequence>